<protein>
    <recommendedName>
        <fullName evidence="4 5">Large ribosomal subunit protein bL28</fullName>
    </recommendedName>
</protein>
<evidence type="ECO:0000313" key="8">
    <source>
        <dbReference type="EMBL" id="RGU58837.1"/>
    </source>
</evidence>
<reference evidence="6" key="2">
    <citation type="submission" date="2022-01" db="EMBL/GenBank/DDBJ databases">
        <title>Collection of gut derived symbiotic bacterial strains cultured from healthy donors.</title>
        <authorList>
            <person name="Lin H."/>
            <person name="Kohout C."/>
            <person name="Waligurski E."/>
            <person name="Pamer E.G."/>
        </authorList>
    </citation>
    <scope>NUCLEOTIDE SEQUENCE</scope>
    <source>
        <strain evidence="6">DFI.1.149</strain>
    </source>
</reference>
<dbReference type="InterPro" id="IPR034704">
    <property type="entry name" value="Ribosomal_bL28/bL31-like_sf"/>
</dbReference>
<dbReference type="GO" id="GO:0003735">
    <property type="term" value="F:structural constituent of ribosome"/>
    <property type="evidence" value="ECO:0007669"/>
    <property type="project" value="InterPro"/>
</dbReference>
<dbReference type="OMA" id="LHTKRIW"/>
<reference evidence="11 12" key="1">
    <citation type="submission" date="2018-08" db="EMBL/GenBank/DDBJ databases">
        <title>A genome reference for cultivated species of the human gut microbiota.</title>
        <authorList>
            <person name="Zou Y."/>
            <person name="Xue W."/>
            <person name="Luo G."/>
        </authorList>
    </citation>
    <scope>NUCLEOTIDE SEQUENCE [LARGE SCALE GENOMIC DNA]</scope>
    <source>
        <strain evidence="9 11">AF14-6AC</strain>
        <strain evidence="8 12">AF16-14</strain>
        <strain evidence="10 13">OF03-11</strain>
    </source>
</reference>
<dbReference type="EMBL" id="JAKNDN010000040">
    <property type="protein sequence ID" value="MCG4961619.1"/>
    <property type="molecule type" value="Genomic_DNA"/>
</dbReference>
<dbReference type="PANTHER" id="PTHR13528:SF2">
    <property type="entry name" value="LARGE RIBOSOMAL SUBUNIT PROTEIN BL28M"/>
    <property type="match status" value="1"/>
</dbReference>
<evidence type="ECO:0000313" key="7">
    <source>
        <dbReference type="EMBL" id="MDB9221615.1"/>
    </source>
</evidence>
<sequence length="80" mass="9187">MSRVCQITGKRAMGGNHVSHSKRRVKRTFSINLFKRNFYWPEEDRWIRLNVSADGLRLINKRGLNACLKDATAAGLIKTI</sequence>
<evidence type="ECO:0000256" key="1">
    <source>
        <dbReference type="ARBA" id="ARBA00008760"/>
    </source>
</evidence>
<comment type="caution">
    <text evidence="9">The sequence shown here is derived from an EMBL/GenBank/DDBJ whole genome shotgun (WGS) entry which is preliminary data.</text>
</comment>
<dbReference type="Proteomes" id="UP000284243">
    <property type="component" value="Unassembled WGS sequence"/>
</dbReference>
<evidence type="ECO:0000256" key="2">
    <source>
        <dbReference type="ARBA" id="ARBA00022980"/>
    </source>
</evidence>
<evidence type="ECO:0000313" key="11">
    <source>
        <dbReference type="Proteomes" id="UP000283426"/>
    </source>
</evidence>
<dbReference type="GeneID" id="61274119"/>
<proteinExistence type="inferred from homology"/>
<reference evidence="7" key="3">
    <citation type="submission" date="2023-01" db="EMBL/GenBank/DDBJ databases">
        <title>Human gut microbiome strain richness.</title>
        <authorList>
            <person name="Chen-Liaw A."/>
        </authorList>
    </citation>
    <scope>NUCLEOTIDE SEQUENCE</scope>
    <source>
        <strain evidence="7">RTP21484st1_B7_RTP21484_190118</strain>
    </source>
</reference>
<dbReference type="EMBL" id="JAQMRD010000001">
    <property type="protein sequence ID" value="MDB9221615.1"/>
    <property type="molecule type" value="Genomic_DNA"/>
</dbReference>
<dbReference type="Proteomes" id="UP001199750">
    <property type="component" value="Unassembled WGS sequence"/>
</dbReference>
<dbReference type="EMBL" id="QRYC01000001">
    <property type="protein sequence ID" value="RGU58837.1"/>
    <property type="molecule type" value="Genomic_DNA"/>
</dbReference>
<evidence type="ECO:0000313" key="13">
    <source>
        <dbReference type="Proteomes" id="UP000284434"/>
    </source>
</evidence>
<accession>A0A1Y3YH02</accession>
<dbReference type="InterPro" id="IPR001383">
    <property type="entry name" value="Ribosomal_bL28_bact-type"/>
</dbReference>
<dbReference type="PANTHER" id="PTHR13528">
    <property type="entry name" value="39S RIBOSOMAL PROTEIN L28, MITOCHONDRIAL"/>
    <property type="match status" value="1"/>
</dbReference>
<evidence type="ECO:0000313" key="9">
    <source>
        <dbReference type="EMBL" id="RGV19580.1"/>
    </source>
</evidence>
<dbReference type="InterPro" id="IPR037147">
    <property type="entry name" value="Ribosomal_bL28_sf"/>
</dbReference>
<dbReference type="SUPFAM" id="SSF143800">
    <property type="entry name" value="L28p-like"/>
    <property type="match status" value="1"/>
</dbReference>
<keyword evidence="2 5" id="KW-0689">Ribosomal protein</keyword>
<dbReference type="EMBL" id="QRYW01000048">
    <property type="protein sequence ID" value="RGV19580.1"/>
    <property type="molecule type" value="Genomic_DNA"/>
</dbReference>
<dbReference type="EMBL" id="QSCO01000004">
    <property type="protein sequence ID" value="RGY09047.1"/>
    <property type="molecule type" value="Genomic_DNA"/>
</dbReference>
<evidence type="ECO:0000256" key="5">
    <source>
        <dbReference type="HAMAP-Rule" id="MF_00373"/>
    </source>
</evidence>
<dbReference type="RefSeq" id="WP_013611174.1">
    <property type="nucleotide sequence ID" value="NZ_BAABYK010000001.1"/>
</dbReference>
<evidence type="ECO:0000313" key="10">
    <source>
        <dbReference type="EMBL" id="RGY09047.1"/>
    </source>
</evidence>
<dbReference type="NCBIfam" id="TIGR00009">
    <property type="entry name" value="L28"/>
    <property type="match status" value="1"/>
</dbReference>
<organism evidence="9 11">
    <name type="scientific">Odoribacter splanchnicus</name>
    <dbReference type="NCBI Taxonomy" id="28118"/>
    <lineage>
        <taxon>Bacteria</taxon>
        <taxon>Pseudomonadati</taxon>
        <taxon>Bacteroidota</taxon>
        <taxon>Bacteroidia</taxon>
        <taxon>Bacteroidales</taxon>
        <taxon>Odoribacteraceae</taxon>
        <taxon>Odoribacter</taxon>
    </lineage>
</organism>
<comment type="similarity">
    <text evidence="1 5">Belongs to the bacterial ribosomal protein bL28 family.</text>
</comment>
<evidence type="ECO:0000313" key="6">
    <source>
        <dbReference type="EMBL" id="MCG4961619.1"/>
    </source>
</evidence>
<name>A0A1Y3YH02_9BACT</name>
<dbReference type="Proteomes" id="UP000283426">
    <property type="component" value="Unassembled WGS sequence"/>
</dbReference>
<evidence type="ECO:0000256" key="3">
    <source>
        <dbReference type="ARBA" id="ARBA00023274"/>
    </source>
</evidence>
<gene>
    <name evidence="5 6" type="primary">rpmB</name>
    <name evidence="9" type="ORF">DWW24_17950</name>
    <name evidence="8" type="ORF">DWW57_00080</name>
    <name evidence="10" type="ORF">DXA53_04175</name>
    <name evidence="6" type="ORF">L0P03_17500</name>
    <name evidence="7" type="ORF">PN645_01180</name>
</gene>
<dbReference type="Proteomes" id="UP001212263">
    <property type="component" value="Unassembled WGS sequence"/>
</dbReference>
<dbReference type="HAMAP" id="MF_00373">
    <property type="entry name" value="Ribosomal_bL28"/>
    <property type="match status" value="1"/>
</dbReference>
<evidence type="ECO:0000256" key="4">
    <source>
        <dbReference type="ARBA" id="ARBA00035174"/>
    </source>
</evidence>
<dbReference type="Proteomes" id="UP000284434">
    <property type="component" value="Unassembled WGS sequence"/>
</dbReference>
<dbReference type="GO" id="GO:0005840">
    <property type="term" value="C:ribosome"/>
    <property type="evidence" value="ECO:0007669"/>
    <property type="project" value="UniProtKB-KW"/>
</dbReference>
<dbReference type="GO" id="GO:0006412">
    <property type="term" value="P:translation"/>
    <property type="evidence" value="ECO:0007669"/>
    <property type="project" value="UniProtKB-UniRule"/>
</dbReference>
<dbReference type="AlphaFoldDB" id="A0A1Y3YH02"/>
<dbReference type="InterPro" id="IPR026569">
    <property type="entry name" value="Ribosomal_bL28"/>
</dbReference>
<dbReference type="GO" id="GO:1990904">
    <property type="term" value="C:ribonucleoprotein complex"/>
    <property type="evidence" value="ECO:0007669"/>
    <property type="project" value="UniProtKB-KW"/>
</dbReference>
<dbReference type="Pfam" id="PF00830">
    <property type="entry name" value="Ribosomal_L28"/>
    <property type="match status" value="1"/>
</dbReference>
<dbReference type="Gene3D" id="2.30.170.40">
    <property type="entry name" value="Ribosomal protein L28/L24"/>
    <property type="match status" value="1"/>
</dbReference>
<keyword evidence="3 5" id="KW-0687">Ribonucleoprotein</keyword>
<evidence type="ECO:0000313" key="12">
    <source>
        <dbReference type="Proteomes" id="UP000284243"/>
    </source>
</evidence>